<comment type="caution">
    <text evidence="1">The sequence shown here is derived from an EMBL/GenBank/DDBJ whole genome shotgun (WGS) entry which is preliminary data.</text>
</comment>
<dbReference type="EMBL" id="DACTUL010000003">
    <property type="protein sequence ID" value="HAT6342868.1"/>
    <property type="molecule type" value="Genomic_DNA"/>
</dbReference>
<dbReference type="AlphaFoldDB" id="A0AAD3U7U9"/>
<proteinExistence type="predicted"/>
<reference evidence="1" key="2">
    <citation type="submission" date="2020-01" db="EMBL/GenBank/DDBJ databases">
        <authorList>
            <consortium name="NCBI Pathogen Detection Project"/>
        </authorList>
    </citation>
    <scope>NUCLEOTIDE SEQUENCE</scope>
    <source>
        <strain evidence="1">OLC2673_Aeromonas</strain>
    </source>
</reference>
<dbReference type="Proteomes" id="UP000859505">
    <property type="component" value="Unassembled WGS sequence"/>
</dbReference>
<evidence type="ECO:0000313" key="1">
    <source>
        <dbReference type="EMBL" id="HAT6342868.1"/>
    </source>
</evidence>
<evidence type="ECO:0000313" key="2">
    <source>
        <dbReference type="Proteomes" id="UP000859505"/>
    </source>
</evidence>
<protein>
    <submittedName>
        <fullName evidence="1">Uncharacterized protein</fullName>
    </submittedName>
</protein>
<reference evidence="1" key="1">
    <citation type="journal article" date="2018" name="Genome Biol.">
        <title>SKESA: strategic k-mer extension for scrupulous assemblies.</title>
        <authorList>
            <person name="Souvorov A."/>
            <person name="Agarwala R."/>
            <person name="Lipman D.J."/>
        </authorList>
    </citation>
    <scope>NUCLEOTIDE SEQUENCE</scope>
    <source>
        <strain evidence="1">OLC2673_Aeromonas</strain>
    </source>
</reference>
<sequence length="74" mass="8106">MHNIQQSTISDIASRFEKAVIYTPSSEREVRAKELAAEANKQARAAGVQIDFGLYIPKALAAIERHEGAQQSGH</sequence>
<name>A0AAD3U7U9_AERHY</name>
<accession>A0AAD3U7U9</accession>
<organism evidence="1 2">
    <name type="scientific">Aeromonas hydrophila</name>
    <dbReference type="NCBI Taxonomy" id="644"/>
    <lineage>
        <taxon>Bacteria</taxon>
        <taxon>Pseudomonadati</taxon>
        <taxon>Pseudomonadota</taxon>
        <taxon>Gammaproteobacteria</taxon>
        <taxon>Aeromonadales</taxon>
        <taxon>Aeromonadaceae</taxon>
        <taxon>Aeromonas</taxon>
    </lineage>
</organism>
<gene>
    <name evidence="1" type="ORF">JAJ28_000545</name>
</gene>